<dbReference type="Proteomes" id="UP000054097">
    <property type="component" value="Unassembled WGS sequence"/>
</dbReference>
<keyword evidence="2" id="KW-1185">Reference proteome</keyword>
<sequence>MKNVADERIRSNMSNGPLFTGMSLLPGIKPPIPPLLAASRGKFITLGDQDLQEHPAFETIRAIARLVEIHAPGTVVSARDVDLRRFLHALTGVHAVSLTQDCLVLQRWHAYLAEGTPSQSLFHPLTEAQARRNEERARDVPYKNTPNTEAQEAAWETALRDEVEQHHARNPKIQRRYTDKEWISGSGLSKNVRDLAFMAGSSSSTTTAPVSQPPEGFMTSLGGPSKRAVLMVMEGALEEECKSMGRLHALVGQYLERRFAPLRMRERAGTEEV</sequence>
<proteinExistence type="predicted"/>
<reference evidence="1 2" key="1">
    <citation type="submission" date="2014-04" db="EMBL/GenBank/DDBJ databases">
        <authorList>
            <consortium name="DOE Joint Genome Institute"/>
            <person name="Kuo A."/>
            <person name="Zuccaro A."/>
            <person name="Kohler A."/>
            <person name="Nagy L.G."/>
            <person name="Floudas D."/>
            <person name="Copeland A."/>
            <person name="Barry K.W."/>
            <person name="Cichocki N."/>
            <person name="Veneault-Fourrey C."/>
            <person name="LaButti K."/>
            <person name="Lindquist E.A."/>
            <person name="Lipzen A."/>
            <person name="Lundell T."/>
            <person name="Morin E."/>
            <person name="Murat C."/>
            <person name="Sun H."/>
            <person name="Tunlid A."/>
            <person name="Henrissat B."/>
            <person name="Grigoriev I.V."/>
            <person name="Hibbett D.S."/>
            <person name="Martin F."/>
            <person name="Nordberg H.P."/>
            <person name="Cantor M.N."/>
            <person name="Hua S.X."/>
        </authorList>
    </citation>
    <scope>NUCLEOTIDE SEQUENCE [LARGE SCALE GENOMIC DNA]</scope>
    <source>
        <strain evidence="1 2">MAFF 305830</strain>
    </source>
</reference>
<accession>A0A0C3AM71</accession>
<dbReference type="AlphaFoldDB" id="A0A0C3AM71"/>
<gene>
    <name evidence="1" type="ORF">M408DRAFT_205941</name>
</gene>
<evidence type="ECO:0000313" key="1">
    <source>
        <dbReference type="EMBL" id="KIM25665.1"/>
    </source>
</evidence>
<organism evidence="1 2">
    <name type="scientific">Serendipita vermifera MAFF 305830</name>
    <dbReference type="NCBI Taxonomy" id="933852"/>
    <lineage>
        <taxon>Eukaryota</taxon>
        <taxon>Fungi</taxon>
        <taxon>Dikarya</taxon>
        <taxon>Basidiomycota</taxon>
        <taxon>Agaricomycotina</taxon>
        <taxon>Agaricomycetes</taxon>
        <taxon>Sebacinales</taxon>
        <taxon>Serendipitaceae</taxon>
        <taxon>Serendipita</taxon>
    </lineage>
</organism>
<dbReference type="EMBL" id="KN824312">
    <property type="protein sequence ID" value="KIM25665.1"/>
    <property type="molecule type" value="Genomic_DNA"/>
</dbReference>
<reference evidence="2" key="2">
    <citation type="submission" date="2015-01" db="EMBL/GenBank/DDBJ databases">
        <title>Evolutionary Origins and Diversification of the Mycorrhizal Mutualists.</title>
        <authorList>
            <consortium name="DOE Joint Genome Institute"/>
            <consortium name="Mycorrhizal Genomics Consortium"/>
            <person name="Kohler A."/>
            <person name="Kuo A."/>
            <person name="Nagy L.G."/>
            <person name="Floudas D."/>
            <person name="Copeland A."/>
            <person name="Barry K.W."/>
            <person name="Cichocki N."/>
            <person name="Veneault-Fourrey C."/>
            <person name="LaButti K."/>
            <person name="Lindquist E.A."/>
            <person name="Lipzen A."/>
            <person name="Lundell T."/>
            <person name="Morin E."/>
            <person name="Murat C."/>
            <person name="Riley R."/>
            <person name="Ohm R."/>
            <person name="Sun H."/>
            <person name="Tunlid A."/>
            <person name="Henrissat B."/>
            <person name="Grigoriev I.V."/>
            <person name="Hibbett D.S."/>
            <person name="Martin F."/>
        </authorList>
    </citation>
    <scope>NUCLEOTIDE SEQUENCE [LARGE SCALE GENOMIC DNA]</scope>
    <source>
        <strain evidence="2">MAFF 305830</strain>
    </source>
</reference>
<evidence type="ECO:0000313" key="2">
    <source>
        <dbReference type="Proteomes" id="UP000054097"/>
    </source>
</evidence>
<dbReference type="HOGENOM" id="CLU_1020014_0_0_1"/>
<name>A0A0C3AM71_SERVB</name>
<dbReference type="OrthoDB" id="2015515at2759"/>
<protein>
    <submittedName>
        <fullName evidence="1">Uncharacterized protein</fullName>
    </submittedName>
</protein>